<keyword evidence="2" id="KW-1185">Reference proteome</keyword>
<dbReference type="Proteomes" id="UP000276133">
    <property type="component" value="Unassembled WGS sequence"/>
</dbReference>
<dbReference type="EMBL" id="REGN01001193">
    <property type="protein sequence ID" value="RNA36390.1"/>
    <property type="molecule type" value="Genomic_DNA"/>
</dbReference>
<organism evidence="1 2">
    <name type="scientific">Brachionus plicatilis</name>
    <name type="common">Marine rotifer</name>
    <name type="synonym">Brachionus muelleri</name>
    <dbReference type="NCBI Taxonomy" id="10195"/>
    <lineage>
        <taxon>Eukaryota</taxon>
        <taxon>Metazoa</taxon>
        <taxon>Spiralia</taxon>
        <taxon>Gnathifera</taxon>
        <taxon>Rotifera</taxon>
        <taxon>Eurotatoria</taxon>
        <taxon>Monogononta</taxon>
        <taxon>Pseudotrocha</taxon>
        <taxon>Ploima</taxon>
        <taxon>Brachionidae</taxon>
        <taxon>Brachionus</taxon>
    </lineage>
</organism>
<gene>
    <name evidence="1" type="ORF">BpHYR1_039765</name>
</gene>
<comment type="caution">
    <text evidence="1">The sequence shown here is derived from an EMBL/GenBank/DDBJ whole genome shotgun (WGS) entry which is preliminary data.</text>
</comment>
<proteinExistence type="predicted"/>
<dbReference type="AlphaFoldDB" id="A0A3M7SL74"/>
<sequence>MSRKIKTNEFAVKLDKCLFVFTRELFFSLEPLQLMILLKTHISHWQTKYLNKKIKCTLDSFAYKKEIARSQRKKKAFNYQLSILKYANDTIRFFMTLNCIDIFLF</sequence>
<evidence type="ECO:0000313" key="2">
    <source>
        <dbReference type="Proteomes" id="UP000276133"/>
    </source>
</evidence>
<name>A0A3M7SL74_BRAPC</name>
<evidence type="ECO:0000313" key="1">
    <source>
        <dbReference type="EMBL" id="RNA36390.1"/>
    </source>
</evidence>
<accession>A0A3M7SL74</accession>
<protein>
    <submittedName>
        <fullName evidence="1">Uncharacterized protein</fullName>
    </submittedName>
</protein>
<reference evidence="1 2" key="1">
    <citation type="journal article" date="2018" name="Sci. Rep.">
        <title>Genomic signatures of local adaptation to the degree of environmental predictability in rotifers.</title>
        <authorList>
            <person name="Franch-Gras L."/>
            <person name="Hahn C."/>
            <person name="Garcia-Roger E.M."/>
            <person name="Carmona M.J."/>
            <person name="Serra M."/>
            <person name="Gomez A."/>
        </authorList>
    </citation>
    <scope>NUCLEOTIDE SEQUENCE [LARGE SCALE GENOMIC DNA]</scope>
    <source>
        <strain evidence="1">HYR1</strain>
    </source>
</reference>